<dbReference type="GO" id="GO:0030170">
    <property type="term" value="F:pyridoxal phosphate binding"/>
    <property type="evidence" value="ECO:0007669"/>
    <property type="project" value="UniProtKB-UniRule"/>
</dbReference>
<keyword evidence="1 2" id="KW-0663">Pyridoxal phosphate</keyword>
<evidence type="ECO:0000259" key="5">
    <source>
        <dbReference type="Pfam" id="PF01168"/>
    </source>
</evidence>
<evidence type="ECO:0000256" key="3">
    <source>
        <dbReference type="PIRSR" id="PIRSR004848-1"/>
    </source>
</evidence>
<evidence type="ECO:0000313" key="7">
    <source>
        <dbReference type="Proteomes" id="UP000226106"/>
    </source>
</evidence>
<dbReference type="FunFam" id="3.20.20.10:FF:000011">
    <property type="entry name" value="Pyridoxal phosphate homeostasis protein"/>
    <property type="match status" value="1"/>
</dbReference>
<dbReference type="RefSeq" id="WP_097912644.1">
    <property type="nucleotide sequence ID" value="NZ_NTVZ01000013.1"/>
</dbReference>
<dbReference type="CDD" id="cd00635">
    <property type="entry name" value="PLPDE_III_YBL036c_like"/>
    <property type="match status" value="1"/>
</dbReference>
<dbReference type="InterPro" id="IPR011078">
    <property type="entry name" value="PyrdxlP_homeostasis"/>
</dbReference>
<dbReference type="PANTHER" id="PTHR10146">
    <property type="entry name" value="PROLINE SYNTHETASE CO-TRANSCRIBED BACTERIAL HOMOLOG PROTEIN"/>
    <property type="match status" value="1"/>
</dbReference>
<feature type="domain" description="Alanine racemase N-terminal" evidence="5">
    <location>
        <begin position="14"/>
        <end position="222"/>
    </location>
</feature>
<dbReference type="HAMAP" id="MF_02087">
    <property type="entry name" value="PLP_homeostasis"/>
    <property type="match status" value="1"/>
</dbReference>
<dbReference type="EMBL" id="NVCO01000085">
    <property type="protein sequence ID" value="PFT39264.1"/>
    <property type="molecule type" value="Genomic_DNA"/>
</dbReference>
<dbReference type="NCBIfam" id="TIGR00044">
    <property type="entry name" value="YggS family pyridoxal phosphate-dependent enzyme"/>
    <property type="match status" value="1"/>
</dbReference>
<dbReference type="Pfam" id="PF01168">
    <property type="entry name" value="Ala_racemase_N"/>
    <property type="match status" value="1"/>
</dbReference>
<feature type="modified residue" description="N6-(pyridoxal phosphate)lysine" evidence="2 3">
    <location>
        <position position="35"/>
    </location>
</feature>
<dbReference type="PROSITE" id="PS01211">
    <property type="entry name" value="UPF0001"/>
    <property type="match status" value="1"/>
</dbReference>
<sequence>MTVQKNLAYVQKEIEAACERVGRSLQDITIVAVTKTVGIEKTREVLEAGVIHLGENRNEGLLEKYENFGEKATWHFIGSLQSRKVKEIVNEIDYLHALDRLSLAKEIQKRATKTVRCFVEVKTSTEESKQGIALDEVIEFIENLKQFDKIEVVGLMTMAPFTDDETEIRNCFQSLRKLQKQVQELCLSYAPCTELSMGMSNDYTIAIEEGATFIRLGTILVGKAGIENINGVVQK</sequence>
<organism evidence="6 7">
    <name type="scientific">Bacillus thuringiensis</name>
    <dbReference type="NCBI Taxonomy" id="1428"/>
    <lineage>
        <taxon>Bacteria</taxon>
        <taxon>Bacillati</taxon>
        <taxon>Bacillota</taxon>
        <taxon>Bacilli</taxon>
        <taxon>Bacillales</taxon>
        <taxon>Bacillaceae</taxon>
        <taxon>Bacillus</taxon>
        <taxon>Bacillus cereus group</taxon>
    </lineage>
</organism>
<protein>
    <recommendedName>
        <fullName evidence="2">Pyridoxal phosphate homeostasis protein</fullName>
        <shortName evidence="2">PLP homeostasis protein</shortName>
    </recommendedName>
</protein>
<comment type="similarity">
    <text evidence="2 4">Belongs to the pyridoxal phosphate-binding protein YggS/PROSC family.</text>
</comment>
<dbReference type="SUPFAM" id="SSF51419">
    <property type="entry name" value="PLP-binding barrel"/>
    <property type="match status" value="1"/>
</dbReference>
<evidence type="ECO:0000256" key="1">
    <source>
        <dbReference type="ARBA" id="ARBA00022898"/>
    </source>
</evidence>
<dbReference type="PANTHER" id="PTHR10146:SF14">
    <property type="entry name" value="PYRIDOXAL PHOSPHATE HOMEOSTASIS PROTEIN"/>
    <property type="match status" value="1"/>
</dbReference>
<comment type="function">
    <text evidence="2">Pyridoxal 5'-phosphate (PLP)-binding protein, which is involved in PLP homeostasis.</text>
</comment>
<proteinExistence type="inferred from homology"/>
<comment type="caution">
    <text evidence="6">The sequence shown here is derived from an EMBL/GenBank/DDBJ whole genome shotgun (WGS) entry which is preliminary data.</text>
</comment>
<dbReference type="InterPro" id="IPR001608">
    <property type="entry name" value="Ala_racemase_N"/>
</dbReference>
<name>A0A9X7AJA0_BACTU</name>
<evidence type="ECO:0000256" key="2">
    <source>
        <dbReference type="HAMAP-Rule" id="MF_02087"/>
    </source>
</evidence>
<reference evidence="6 7" key="1">
    <citation type="submission" date="2017-09" db="EMBL/GenBank/DDBJ databases">
        <title>Large-scale bioinformatics analysis of Bacillus genomes uncovers conserved roles of natural products in bacterial physiology.</title>
        <authorList>
            <consortium name="Agbiome Team Llc"/>
            <person name="Bleich R.M."/>
            <person name="Grubbs K.J."/>
            <person name="Santa Maria K.C."/>
            <person name="Allen S.E."/>
            <person name="Farag S."/>
            <person name="Shank E.A."/>
            <person name="Bowers A."/>
        </authorList>
    </citation>
    <scope>NUCLEOTIDE SEQUENCE [LARGE SCALE GENOMIC DNA]</scope>
    <source>
        <strain evidence="6 7">AFS065400</strain>
    </source>
</reference>
<evidence type="ECO:0000313" key="6">
    <source>
        <dbReference type="EMBL" id="PFT39264.1"/>
    </source>
</evidence>
<evidence type="ECO:0000256" key="4">
    <source>
        <dbReference type="RuleBase" id="RU004514"/>
    </source>
</evidence>
<dbReference type="InterPro" id="IPR029066">
    <property type="entry name" value="PLP-binding_barrel"/>
</dbReference>
<gene>
    <name evidence="6" type="ORF">COK72_24050</name>
</gene>
<accession>A0A9X7AJA0</accession>
<dbReference type="AlphaFoldDB" id="A0A9X7AJA0"/>
<dbReference type="Gene3D" id="3.20.20.10">
    <property type="entry name" value="Alanine racemase"/>
    <property type="match status" value="1"/>
</dbReference>
<dbReference type="Proteomes" id="UP000226106">
    <property type="component" value="Unassembled WGS sequence"/>
</dbReference>
<dbReference type="PIRSF" id="PIRSF004848">
    <property type="entry name" value="YBL036c_PLPDEIII"/>
    <property type="match status" value="1"/>
</dbReference>
<comment type="cofactor">
    <cofactor evidence="3">
        <name>pyridoxal 5'-phosphate</name>
        <dbReference type="ChEBI" id="CHEBI:597326"/>
    </cofactor>
</comment>